<dbReference type="AlphaFoldDB" id="A0A2B8B618"/>
<evidence type="ECO:0000256" key="1">
    <source>
        <dbReference type="SAM" id="MobiDB-lite"/>
    </source>
</evidence>
<comment type="caution">
    <text evidence="2">The sequence shown here is derived from an EMBL/GenBank/DDBJ whole genome shotgun (WGS) entry which is preliminary data.</text>
</comment>
<protein>
    <submittedName>
        <fullName evidence="2">Uncharacterized protein</fullName>
    </submittedName>
</protein>
<feature type="region of interest" description="Disordered" evidence="1">
    <location>
        <begin position="42"/>
        <end position="74"/>
    </location>
</feature>
<feature type="compositionally biased region" description="Basic and acidic residues" evidence="1">
    <location>
        <begin position="42"/>
        <end position="64"/>
    </location>
</feature>
<dbReference type="EMBL" id="PDKW01000043">
    <property type="protein sequence ID" value="PGH52802.1"/>
    <property type="molecule type" value="Genomic_DNA"/>
</dbReference>
<dbReference type="Proteomes" id="UP000225379">
    <property type="component" value="Unassembled WGS sequence"/>
</dbReference>
<keyword evidence="3" id="KW-1185">Reference proteome</keyword>
<accession>A0A2B8B618</accession>
<sequence>MTTLYCACCGRPFVRTSARGPAPFYCSQDCRLQMAIRRRAWSERTDSRTATRRTVERHEVEHADPAPFGRIPGTAAGQRAATFWR</sequence>
<evidence type="ECO:0000313" key="3">
    <source>
        <dbReference type="Proteomes" id="UP000225379"/>
    </source>
</evidence>
<reference evidence="3" key="1">
    <citation type="submission" date="2017-10" db="EMBL/GenBank/DDBJ databases">
        <authorList>
            <person name="Kravchenko I.K."/>
            <person name="Grouzdev D.S."/>
        </authorList>
    </citation>
    <scope>NUCLEOTIDE SEQUENCE [LARGE SCALE GENOMIC DNA]</scope>
    <source>
        <strain evidence="3">B2</strain>
    </source>
</reference>
<evidence type="ECO:0000313" key="2">
    <source>
        <dbReference type="EMBL" id="PGH52802.1"/>
    </source>
</evidence>
<proteinExistence type="predicted"/>
<gene>
    <name evidence="2" type="ORF">CRT60_22935</name>
</gene>
<organism evidence="2 3">
    <name type="scientific">Azospirillum palustre</name>
    <dbReference type="NCBI Taxonomy" id="2044885"/>
    <lineage>
        <taxon>Bacteria</taxon>
        <taxon>Pseudomonadati</taxon>
        <taxon>Pseudomonadota</taxon>
        <taxon>Alphaproteobacteria</taxon>
        <taxon>Rhodospirillales</taxon>
        <taxon>Azospirillaceae</taxon>
        <taxon>Azospirillum</taxon>
    </lineage>
</organism>
<dbReference type="OrthoDB" id="7306714at2"/>
<dbReference type="RefSeq" id="WP_098738904.1">
    <property type="nucleotide sequence ID" value="NZ_PDKW01000043.1"/>
</dbReference>
<name>A0A2B8B618_9PROT</name>